<sequence>MTFTIGGIIGILLGIYSIKNNTVMYIAGRYFTIRYKAVYITLLTRF</sequence>
<dbReference type="HOGENOM" id="CLU_3181998_0_0_9"/>
<dbReference type="EMBL" id="ABCC02000047">
    <property type="protein sequence ID" value="EDP13677.1"/>
    <property type="molecule type" value="Genomic_DNA"/>
</dbReference>
<dbReference type="PaxDb" id="411902-CLOBOL_06242"/>
<protein>
    <submittedName>
        <fullName evidence="1">Uncharacterized protein</fullName>
    </submittedName>
</protein>
<name>A8S215_ENTBW</name>
<evidence type="ECO:0000313" key="2">
    <source>
        <dbReference type="Proteomes" id="UP000005396"/>
    </source>
</evidence>
<accession>A8S215</accession>
<comment type="caution">
    <text evidence="1">The sequence shown here is derived from an EMBL/GenBank/DDBJ whole genome shotgun (WGS) entry which is preliminary data.</text>
</comment>
<reference evidence="1 2" key="2">
    <citation type="submission" date="2007-09" db="EMBL/GenBank/DDBJ databases">
        <title>Draft genome sequence of Clostridium bolteae (ATCC BAA-613).</title>
        <authorList>
            <person name="Sudarsanam P."/>
            <person name="Ley R."/>
            <person name="Guruge J."/>
            <person name="Turnbaugh P.J."/>
            <person name="Mahowald M."/>
            <person name="Liep D."/>
            <person name="Gordon J."/>
        </authorList>
    </citation>
    <scope>NUCLEOTIDE SEQUENCE [LARGE SCALE GENOMIC DNA]</scope>
    <source>
        <strain evidence="2">ATCC BAA-613 / DSM 15670 / CCUG 46953 / JCM 12243 / WAL 16351</strain>
    </source>
</reference>
<dbReference type="Proteomes" id="UP000005396">
    <property type="component" value="Unassembled WGS sequence"/>
</dbReference>
<gene>
    <name evidence="1" type="ORF">CLOBOL_06242</name>
</gene>
<evidence type="ECO:0000313" key="1">
    <source>
        <dbReference type="EMBL" id="EDP13677.1"/>
    </source>
</evidence>
<dbReference type="AlphaFoldDB" id="A8S215"/>
<proteinExistence type="predicted"/>
<organism evidence="1 2">
    <name type="scientific">Enterocloster bolteae (strain ATCC BAA-613 / DSM 15670 / CCUG 46953 / JCM 12243 / WAL 16351)</name>
    <name type="common">Clostridium bolteae</name>
    <dbReference type="NCBI Taxonomy" id="411902"/>
    <lineage>
        <taxon>Bacteria</taxon>
        <taxon>Bacillati</taxon>
        <taxon>Bacillota</taxon>
        <taxon>Clostridia</taxon>
        <taxon>Lachnospirales</taxon>
        <taxon>Lachnospiraceae</taxon>
        <taxon>Enterocloster</taxon>
    </lineage>
</organism>
<reference evidence="1 2" key="1">
    <citation type="submission" date="2007-08" db="EMBL/GenBank/DDBJ databases">
        <authorList>
            <person name="Fulton L."/>
            <person name="Clifton S."/>
            <person name="Fulton B."/>
            <person name="Xu J."/>
            <person name="Minx P."/>
            <person name="Pepin K.H."/>
            <person name="Johnson M."/>
            <person name="Thiruvilangam P."/>
            <person name="Bhonagiri V."/>
            <person name="Nash W.E."/>
            <person name="Mardis E.R."/>
            <person name="Wilson R.K."/>
        </authorList>
    </citation>
    <scope>NUCLEOTIDE SEQUENCE [LARGE SCALE GENOMIC DNA]</scope>
    <source>
        <strain evidence="2">ATCC BAA-613 / DSM 15670 / CCUG 46953 / JCM 12243 / WAL 16351</strain>
    </source>
</reference>